<dbReference type="EMBL" id="JBEDUW010000002">
    <property type="protein sequence ID" value="KAK9943904.1"/>
    <property type="molecule type" value="Genomic_DNA"/>
</dbReference>
<dbReference type="AlphaFoldDB" id="A0AAW1Y6Q1"/>
<evidence type="ECO:0000313" key="2">
    <source>
        <dbReference type="Proteomes" id="UP001457282"/>
    </source>
</evidence>
<evidence type="ECO:0000313" key="1">
    <source>
        <dbReference type="EMBL" id="KAK9943904.1"/>
    </source>
</evidence>
<dbReference type="Proteomes" id="UP001457282">
    <property type="component" value="Unassembled WGS sequence"/>
</dbReference>
<accession>A0AAW1Y6Q1</accession>
<reference evidence="1 2" key="1">
    <citation type="journal article" date="2023" name="G3 (Bethesda)">
        <title>A chromosome-length genome assembly and annotation of blackberry (Rubus argutus, cv. 'Hillquist').</title>
        <authorList>
            <person name="Bruna T."/>
            <person name="Aryal R."/>
            <person name="Dudchenko O."/>
            <person name="Sargent D.J."/>
            <person name="Mead D."/>
            <person name="Buti M."/>
            <person name="Cavallini A."/>
            <person name="Hytonen T."/>
            <person name="Andres J."/>
            <person name="Pham M."/>
            <person name="Weisz D."/>
            <person name="Mascagni F."/>
            <person name="Usai G."/>
            <person name="Natali L."/>
            <person name="Bassil N."/>
            <person name="Fernandez G.E."/>
            <person name="Lomsadze A."/>
            <person name="Armour M."/>
            <person name="Olukolu B."/>
            <person name="Poorten T."/>
            <person name="Britton C."/>
            <person name="Davik J."/>
            <person name="Ashrafi H."/>
            <person name="Aiden E.L."/>
            <person name="Borodovsky M."/>
            <person name="Worthington M."/>
        </authorList>
    </citation>
    <scope>NUCLEOTIDE SEQUENCE [LARGE SCALE GENOMIC DNA]</scope>
    <source>
        <strain evidence="1">PI 553951</strain>
    </source>
</reference>
<sequence length="230" mass="26311">MCLLRRNSVFRGSSSTNEYLFVGCDVSNHTPLYSIPLSGDLFVTSMRQSPVVMGEIRTSTFSKERRELSWPVPTLSHTDPPTAHRSLLECVVREQDLSSPYGARFLTNALESTTMETSLVMDATTLHYLVSLVVSKELTNVAYRCGRTYLYGDLDKEIYPSQVAPDPERVCYDAQVFKMDKRHWKGIKTSSLLEEYDGYGLVLIPTESRDIRTDNRPRMLPHEVRRPDEY</sequence>
<comment type="caution">
    <text evidence="1">The sequence shown here is derived from an EMBL/GenBank/DDBJ whole genome shotgun (WGS) entry which is preliminary data.</text>
</comment>
<protein>
    <submittedName>
        <fullName evidence="1">Uncharacterized protein</fullName>
    </submittedName>
</protein>
<keyword evidence="2" id="KW-1185">Reference proteome</keyword>
<gene>
    <name evidence="1" type="ORF">M0R45_009494</name>
</gene>
<name>A0AAW1Y6Q1_RUBAR</name>
<organism evidence="1 2">
    <name type="scientific">Rubus argutus</name>
    <name type="common">Southern blackberry</name>
    <dbReference type="NCBI Taxonomy" id="59490"/>
    <lineage>
        <taxon>Eukaryota</taxon>
        <taxon>Viridiplantae</taxon>
        <taxon>Streptophyta</taxon>
        <taxon>Embryophyta</taxon>
        <taxon>Tracheophyta</taxon>
        <taxon>Spermatophyta</taxon>
        <taxon>Magnoliopsida</taxon>
        <taxon>eudicotyledons</taxon>
        <taxon>Gunneridae</taxon>
        <taxon>Pentapetalae</taxon>
        <taxon>rosids</taxon>
        <taxon>fabids</taxon>
        <taxon>Rosales</taxon>
        <taxon>Rosaceae</taxon>
        <taxon>Rosoideae</taxon>
        <taxon>Rosoideae incertae sedis</taxon>
        <taxon>Rubus</taxon>
    </lineage>
</organism>
<proteinExistence type="predicted"/>